<gene>
    <name evidence="1" type="ORF">AURANDRAFT_9238</name>
</gene>
<feature type="non-terminal residue" evidence="1">
    <location>
        <position position="73"/>
    </location>
</feature>
<evidence type="ECO:0000313" key="2">
    <source>
        <dbReference type="Proteomes" id="UP000002729"/>
    </source>
</evidence>
<dbReference type="AlphaFoldDB" id="F0YK14"/>
<dbReference type="EMBL" id="GL833150">
    <property type="protein sequence ID" value="EGB04548.1"/>
    <property type="molecule type" value="Genomic_DNA"/>
</dbReference>
<dbReference type="PANTHER" id="PTHR15615">
    <property type="match status" value="1"/>
</dbReference>
<dbReference type="InParanoid" id="F0YK14"/>
<sequence>RRPQITIKAYLERIEKYANCSPSCFVVSLIYIDRLCQHSVMSLSLLNIHRILITAVCVAAKFLDDSYYPNLFY</sequence>
<dbReference type="SUPFAM" id="SSF47954">
    <property type="entry name" value="Cyclin-like"/>
    <property type="match status" value="1"/>
</dbReference>
<protein>
    <recommendedName>
        <fullName evidence="3">Cyclin N-terminal domain-containing protein</fullName>
    </recommendedName>
</protein>
<accession>F0YK14</accession>
<feature type="non-terminal residue" evidence="1">
    <location>
        <position position="1"/>
    </location>
</feature>
<evidence type="ECO:0000313" key="1">
    <source>
        <dbReference type="EMBL" id="EGB04548.1"/>
    </source>
</evidence>
<dbReference type="KEGG" id="aaf:AURANDRAFT_9238"/>
<dbReference type="GO" id="GO:0019901">
    <property type="term" value="F:protein kinase binding"/>
    <property type="evidence" value="ECO:0007669"/>
    <property type="project" value="InterPro"/>
</dbReference>
<name>F0YK14_AURAN</name>
<organism evidence="2">
    <name type="scientific">Aureococcus anophagefferens</name>
    <name type="common">Harmful bloom alga</name>
    <dbReference type="NCBI Taxonomy" id="44056"/>
    <lineage>
        <taxon>Eukaryota</taxon>
        <taxon>Sar</taxon>
        <taxon>Stramenopiles</taxon>
        <taxon>Ochrophyta</taxon>
        <taxon>Pelagophyceae</taxon>
        <taxon>Pelagomonadales</taxon>
        <taxon>Pelagomonadaceae</taxon>
        <taxon>Aureococcus</taxon>
    </lineage>
</organism>
<dbReference type="InterPro" id="IPR013922">
    <property type="entry name" value="Cyclin_PHO80-like"/>
</dbReference>
<dbReference type="OrthoDB" id="337735at2759"/>
<proteinExistence type="predicted"/>
<keyword evidence="2" id="KW-1185">Reference proteome</keyword>
<dbReference type="Pfam" id="PF08613">
    <property type="entry name" value="Cyclin"/>
    <property type="match status" value="1"/>
</dbReference>
<dbReference type="PANTHER" id="PTHR15615:SF108">
    <property type="entry name" value="PROTEIN CNPPD1"/>
    <property type="match status" value="1"/>
</dbReference>
<evidence type="ECO:0008006" key="3">
    <source>
        <dbReference type="Google" id="ProtNLM"/>
    </source>
</evidence>
<dbReference type="RefSeq" id="XP_009040799.1">
    <property type="nucleotide sequence ID" value="XM_009042551.1"/>
</dbReference>
<dbReference type="Proteomes" id="UP000002729">
    <property type="component" value="Unassembled WGS sequence"/>
</dbReference>
<dbReference type="eggNOG" id="KOG1674">
    <property type="taxonomic scope" value="Eukaryota"/>
</dbReference>
<dbReference type="OMA" id="TNIMVAA"/>
<dbReference type="GeneID" id="20229364"/>
<dbReference type="InterPro" id="IPR036915">
    <property type="entry name" value="Cyclin-like_sf"/>
</dbReference>
<reference evidence="1 2" key="1">
    <citation type="journal article" date="2011" name="Proc. Natl. Acad. Sci. U.S.A.">
        <title>Niche of harmful alga Aureococcus anophagefferens revealed through ecogenomics.</title>
        <authorList>
            <person name="Gobler C.J."/>
            <person name="Berry D.L."/>
            <person name="Dyhrman S.T."/>
            <person name="Wilhelm S.W."/>
            <person name="Salamov A."/>
            <person name="Lobanov A.V."/>
            <person name="Zhang Y."/>
            <person name="Collier J.L."/>
            <person name="Wurch L.L."/>
            <person name="Kustka A.B."/>
            <person name="Dill B.D."/>
            <person name="Shah M."/>
            <person name="VerBerkmoes N.C."/>
            <person name="Kuo A."/>
            <person name="Terry A."/>
            <person name="Pangilinan J."/>
            <person name="Lindquist E.A."/>
            <person name="Lucas S."/>
            <person name="Paulsen I.T."/>
            <person name="Hattenrath-Lehmann T.K."/>
            <person name="Talmage S.C."/>
            <person name="Walker E.A."/>
            <person name="Koch F."/>
            <person name="Burson A.M."/>
            <person name="Marcoval M.A."/>
            <person name="Tang Y.Z."/>
            <person name="Lecleir G.R."/>
            <person name="Coyne K.J."/>
            <person name="Berg G.M."/>
            <person name="Bertrand E.M."/>
            <person name="Saito M.A."/>
            <person name="Gladyshev V.N."/>
            <person name="Grigoriev I.V."/>
        </authorList>
    </citation>
    <scope>NUCLEOTIDE SEQUENCE [LARGE SCALE GENOMIC DNA]</scope>
    <source>
        <strain evidence="2">CCMP 1984</strain>
    </source>
</reference>
<dbReference type="Gene3D" id="1.10.472.10">
    <property type="entry name" value="Cyclin-like"/>
    <property type="match status" value="1"/>
</dbReference>